<evidence type="ECO:0000313" key="3">
    <source>
        <dbReference type="Proteomes" id="UP001501094"/>
    </source>
</evidence>
<feature type="domain" description="HD/PDEase" evidence="1">
    <location>
        <begin position="24"/>
        <end position="188"/>
    </location>
</feature>
<evidence type="ECO:0000313" key="2">
    <source>
        <dbReference type="EMBL" id="GAA1860302.1"/>
    </source>
</evidence>
<name>A0ABN2NAD7_9MICO</name>
<protein>
    <submittedName>
        <fullName evidence="2">HDIG domain-containing protein</fullName>
    </submittedName>
</protein>
<sequence length="193" mass="21053">MRRLHRELPVGDAAIALLHGLFPAGVDRLSHSLGVGRRAESVAQLLPAEDRDLLVAAGYLHDIGYADGAVGTGLHQLDGARYARGLGYDDELSRLVAHHSFAEIEARNKGYADTLDREFPAPTGRLATVLELVTYCDMTASSSGDPVTVDQRFAGIYSRYEQGHVVARSMRQAEPLVRAIVSDVDERLAARFR</sequence>
<dbReference type="InterPro" id="IPR006675">
    <property type="entry name" value="HDIG_dom"/>
</dbReference>
<reference evidence="2 3" key="1">
    <citation type="journal article" date="2019" name="Int. J. Syst. Evol. Microbiol.">
        <title>The Global Catalogue of Microorganisms (GCM) 10K type strain sequencing project: providing services to taxonomists for standard genome sequencing and annotation.</title>
        <authorList>
            <consortium name="The Broad Institute Genomics Platform"/>
            <consortium name="The Broad Institute Genome Sequencing Center for Infectious Disease"/>
            <person name="Wu L."/>
            <person name="Ma J."/>
        </authorList>
    </citation>
    <scope>NUCLEOTIDE SEQUENCE [LARGE SCALE GENOMIC DNA]</scope>
    <source>
        <strain evidence="2 3">JCM 14326</strain>
    </source>
</reference>
<dbReference type="InterPro" id="IPR003607">
    <property type="entry name" value="HD/PDEase_dom"/>
</dbReference>
<dbReference type="NCBIfam" id="TIGR00277">
    <property type="entry name" value="HDIG"/>
    <property type="match status" value="1"/>
</dbReference>
<organism evidence="2 3">
    <name type="scientific">Myceligenerans crystallogenes</name>
    <dbReference type="NCBI Taxonomy" id="316335"/>
    <lineage>
        <taxon>Bacteria</taxon>
        <taxon>Bacillati</taxon>
        <taxon>Actinomycetota</taxon>
        <taxon>Actinomycetes</taxon>
        <taxon>Micrococcales</taxon>
        <taxon>Promicromonosporaceae</taxon>
        <taxon>Myceligenerans</taxon>
    </lineage>
</organism>
<dbReference type="RefSeq" id="WP_344101631.1">
    <property type="nucleotide sequence ID" value="NZ_BAAANL010000003.1"/>
</dbReference>
<comment type="caution">
    <text evidence="2">The sequence shown here is derived from an EMBL/GenBank/DDBJ whole genome shotgun (WGS) entry which is preliminary data.</text>
</comment>
<dbReference type="Pfam" id="PF01966">
    <property type="entry name" value="HD"/>
    <property type="match status" value="1"/>
</dbReference>
<gene>
    <name evidence="2" type="ORF">GCM10009751_17320</name>
</gene>
<dbReference type="CDD" id="cd00077">
    <property type="entry name" value="HDc"/>
    <property type="match status" value="1"/>
</dbReference>
<keyword evidence="3" id="KW-1185">Reference proteome</keyword>
<dbReference type="Proteomes" id="UP001501094">
    <property type="component" value="Unassembled WGS sequence"/>
</dbReference>
<dbReference type="EMBL" id="BAAANL010000003">
    <property type="protein sequence ID" value="GAA1860302.1"/>
    <property type="molecule type" value="Genomic_DNA"/>
</dbReference>
<dbReference type="SUPFAM" id="SSF109604">
    <property type="entry name" value="HD-domain/PDEase-like"/>
    <property type="match status" value="1"/>
</dbReference>
<proteinExistence type="predicted"/>
<evidence type="ECO:0000259" key="1">
    <source>
        <dbReference type="SMART" id="SM00471"/>
    </source>
</evidence>
<dbReference type="Gene3D" id="1.10.3210.10">
    <property type="entry name" value="Hypothetical protein af1432"/>
    <property type="match status" value="1"/>
</dbReference>
<dbReference type="InterPro" id="IPR006674">
    <property type="entry name" value="HD_domain"/>
</dbReference>
<accession>A0ABN2NAD7</accession>
<dbReference type="SMART" id="SM00471">
    <property type="entry name" value="HDc"/>
    <property type="match status" value="1"/>
</dbReference>